<evidence type="ECO:0000256" key="2">
    <source>
        <dbReference type="ARBA" id="ARBA00010671"/>
    </source>
</evidence>
<evidence type="ECO:0000256" key="5">
    <source>
        <dbReference type="ARBA" id="ARBA00023239"/>
    </source>
</evidence>
<dbReference type="Pfam" id="PF01276">
    <property type="entry name" value="OKR_DC_1"/>
    <property type="match status" value="1"/>
</dbReference>
<evidence type="ECO:0000313" key="9">
    <source>
        <dbReference type="Proteomes" id="UP000823902"/>
    </source>
</evidence>
<dbReference type="SUPFAM" id="SSF53383">
    <property type="entry name" value="PLP-dependent transferases"/>
    <property type="match status" value="1"/>
</dbReference>
<dbReference type="InterPro" id="IPR015424">
    <property type="entry name" value="PyrdxlP-dep_Trfase"/>
</dbReference>
<evidence type="ECO:0000313" key="8">
    <source>
        <dbReference type="EMBL" id="HJC75537.1"/>
    </source>
</evidence>
<accession>A0A9D2TP23</accession>
<keyword evidence="4" id="KW-0663">Pyridoxal phosphate</keyword>
<evidence type="ECO:0000256" key="1">
    <source>
        <dbReference type="ARBA" id="ARBA00001933"/>
    </source>
</evidence>
<keyword evidence="8" id="KW-0808">Transferase</keyword>
<dbReference type="InterPro" id="IPR015421">
    <property type="entry name" value="PyrdxlP-dep_Trfase_major"/>
</dbReference>
<dbReference type="InterPro" id="IPR008286">
    <property type="entry name" value="Prn/Lys/Arg_de-COase_C"/>
</dbReference>
<dbReference type="GO" id="GO:0016831">
    <property type="term" value="F:carboxy-lyase activity"/>
    <property type="evidence" value="ECO:0007669"/>
    <property type="project" value="UniProtKB-KW"/>
</dbReference>
<reference evidence="8" key="1">
    <citation type="journal article" date="2021" name="PeerJ">
        <title>Extensive microbial diversity within the chicken gut microbiome revealed by metagenomics and culture.</title>
        <authorList>
            <person name="Gilroy R."/>
            <person name="Ravi A."/>
            <person name="Getino M."/>
            <person name="Pursley I."/>
            <person name="Horton D.L."/>
            <person name="Alikhan N.F."/>
            <person name="Baker D."/>
            <person name="Gharbi K."/>
            <person name="Hall N."/>
            <person name="Watson M."/>
            <person name="Adriaenssens E.M."/>
            <person name="Foster-Nyarko E."/>
            <person name="Jarju S."/>
            <person name="Secka A."/>
            <person name="Antonio M."/>
            <person name="Oren A."/>
            <person name="Chaudhuri R.R."/>
            <person name="La Ragione R."/>
            <person name="Hildebrand F."/>
            <person name="Pallen M.J."/>
        </authorList>
    </citation>
    <scope>NUCLEOTIDE SEQUENCE</scope>
    <source>
        <strain evidence="8">CHK196-7946</strain>
    </source>
</reference>
<proteinExistence type="inferred from homology"/>
<keyword evidence="3" id="KW-0210">Decarboxylase</keyword>
<evidence type="ECO:0000256" key="3">
    <source>
        <dbReference type="ARBA" id="ARBA00022793"/>
    </source>
</evidence>
<dbReference type="Gene3D" id="3.40.640.10">
    <property type="entry name" value="Type I PLP-dependent aspartate aminotransferase-like (Major domain)"/>
    <property type="match status" value="1"/>
</dbReference>
<dbReference type="EMBL" id="DWVY01000057">
    <property type="protein sequence ID" value="HJC75537.1"/>
    <property type="molecule type" value="Genomic_DNA"/>
</dbReference>
<gene>
    <name evidence="8" type="ORF">H9697_11460</name>
</gene>
<keyword evidence="8" id="KW-0032">Aminotransferase</keyword>
<keyword evidence="5" id="KW-0456">Lyase</keyword>
<dbReference type="Gene3D" id="3.90.105.10">
    <property type="entry name" value="Molybdopterin biosynthesis moea protein, domain 2"/>
    <property type="match status" value="1"/>
</dbReference>
<evidence type="ECO:0000259" key="7">
    <source>
        <dbReference type="Pfam" id="PF03711"/>
    </source>
</evidence>
<dbReference type="GO" id="GO:0008483">
    <property type="term" value="F:transaminase activity"/>
    <property type="evidence" value="ECO:0007669"/>
    <property type="project" value="UniProtKB-KW"/>
</dbReference>
<dbReference type="Pfam" id="PF03711">
    <property type="entry name" value="OKR_DC_1_C"/>
    <property type="match status" value="1"/>
</dbReference>
<evidence type="ECO:0000256" key="4">
    <source>
        <dbReference type="ARBA" id="ARBA00022898"/>
    </source>
</evidence>
<dbReference type="PANTHER" id="PTHR43277">
    <property type="entry name" value="ARGININE DECARBOXYLASE"/>
    <property type="match status" value="1"/>
</dbReference>
<dbReference type="Proteomes" id="UP000823902">
    <property type="component" value="Unassembled WGS sequence"/>
</dbReference>
<dbReference type="InterPro" id="IPR000310">
    <property type="entry name" value="Orn/Lys/Arg_deCO2ase_major_dom"/>
</dbReference>
<dbReference type="PANTHER" id="PTHR43277:SF4">
    <property type="entry name" value="ARGININE DECARBOXYLASE"/>
    <property type="match status" value="1"/>
</dbReference>
<dbReference type="InterPro" id="IPR052357">
    <property type="entry name" value="Orn_Lys_Arg_decarboxylase-I"/>
</dbReference>
<name>A0A9D2TP23_9FIRM</name>
<feature type="domain" description="Orn/Lys/Arg decarboxylase C-terminal" evidence="7">
    <location>
        <begin position="401"/>
        <end position="459"/>
    </location>
</feature>
<evidence type="ECO:0000259" key="6">
    <source>
        <dbReference type="Pfam" id="PF01276"/>
    </source>
</evidence>
<comment type="cofactor">
    <cofactor evidence="1">
        <name>pyridoxal 5'-phosphate</name>
        <dbReference type="ChEBI" id="CHEBI:597326"/>
    </cofactor>
</comment>
<comment type="caution">
    <text evidence="8">The sequence shown here is derived from an EMBL/GenBank/DDBJ whole genome shotgun (WGS) entry which is preliminary data.</text>
</comment>
<reference evidence="8" key="2">
    <citation type="submission" date="2021-04" db="EMBL/GenBank/DDBJ databases">
        <authorList>
            <person name="Gilroy R."/>
        </authorList>
    </citation>
    <scope>NUCLEOTIDE SEQUENCE</scope>
    <source>
        <strain evidence="8">CHK196-7946</strain>
    </source>
</reference>
<dbReference type="AlphaFoldDB" id="A0A9D2TP23"/>
<dbReference type="InterPro" id="IPR036633">
    <property type="entry name" value="Prn/Lys/Arg_de-COase_C_sf"/>
</dbReference>
<feature type="domain" description="Orn/Lys/Arg decarboxylases family 1 pyridoxal-P attachment site" evidence="6">
    <location>
        <begin position="4"/>
        <end position="304"/>
    </location>
</feature>
<protein>
    <submittedName>
        <fullName evidence="8">Aminotransferase class V-fold PLP-dependent enzyme</fullName>
    </submittedName>
</protein>
<organism evidence="8 9">
    <name type="scientific">Candidatus Mediterraneibacter faecavium</name>
    <dbReference type="NCBI Taxonomy" id="2838668"/>
    <lineage>
        <taxon>Bacteria</taxon>
        <taxon>Bacillati</taxon>
        <taxon>Bacillota</taxon>
        <taxon>Clostridia</taxon>
        <taxon>Lachnospirales</taxon>
        <taxon>Lachnospiraceae</taxon>
        <taxon>Mediterraneibacter</taxon>
    </lineage>
</organism>
<comment type="similarity">
    <text evidence="2">Belongs to the Orn/Lys/Arg decarboxylase class-I family.</text>
</comment>
<sequence>MEYLYDKLKKLENSGVYGFHMPGHKRNGMLTGADLPYGIDITEIDGFDDLHHAEGILRDAQKRAAEVWHAEESHYLINGSTVGLLSAVLGCTKRGDRILMARNCHKSVYNAVFLNELHPVYLYPHLLSSGEGVQGDLNGPVTALQVEQALENDPDISAVVITSPTYDGVVSDIRGIAERVHRKGIPLILDEAHGAHFGLHPYFPKNGNELGADVVIHSLHKTLPSLTQTALLHMNGSLVDRERVHMYLDILQSSSPSYVLMASLDECVRLMKEKRDETFGRYVDMLQRTREQLKDLEHLSLWESSDYDRSKLLISTAGCIENRGEIKKYTGKQLYEQLRQKYFLQLEMSTPDYAIAMTAPGDTEKGMDRLTEALKEIDSKLAEDTKNELNHAKMRDDGDQLYENVQIYSSGEINKLRNKRKRISLDACAGYVSTEYAYIYPPGIPLIVPGEQISEKIMDQIAEYQEAGFDIRGIRETGRIEVLDNG</sequence>
<dbReference type="SUPFAM" id="SSF55904">
    <property type="entry name" value="Ornithine decarboxylase C-terminal domain"/>
    <property type="match status" value="1"/>
</dbReference>